<dbReference type="InterPro" id="IPR008138">
    <property type="entry name" value="SapB_2"/>
</dbReference>
<dbReference type="GO" id="GO:0044194">
    <property type="term" value="C:cytolytic granule"/>
    <property type="evidence" value="ECO:0007669"/>
    <property type="project" value="TreeGrafter"/>
</dbReference>
<dbReference type="Pfam" id="PF03489">
    <property type="entry name" value="SapB_2"/>
    <property type="match status" value="1"/>
</dbReference>
<dbReference type="PROSITE" id="PS50015">
    <property type="entry name" value="SAP_B"/>
    <property type="match status" value="1"/>
</dbReference>
<dbReference type="AlphaFoldDB" id="A0A7K5NZV0"/>
<evidence type="ECO:0000259" key="2">
    <source>
        <dbReference type="PROSITE" id="PS50015"/>
    </source>
</evidence>
<organism evidence="3 4">
    <name type="scientific">Chroicocephalus maculipennis</name>
    <name type="common">Brown-hooded gull</name>
    <name type="synonym">Larus maculipennis</name>
    <dbReference type="NCBI Taxonomy" id="287016"/>
    <lineage>
        <taxon>Eukaryota</taxon>
        <taxon>Metazoa</taxon>
        <taxon>Chordata</taxon>
        <taxon>Craniata</taxon>
        <taxon>Vertebrata</taxon>
        <taxon>Euteleostomi</taxon>
        <taxon>Archelosauria</taxon>
        <taxon>Archosauria</taxon>
        <taxon>Dinosauria</taxon>
        <taxon>Saurischia</taxon>
        <taxon>Theropoda</taxon>
        <taxon>Coelurosauria</taxon>
        <taxon>Aves</taxon>
        <taxon>Neognathae</taxon>
        <taxon>Neoaves</taxon>
        <taxon>Charadriiformes</taxon>
        <taxon>Laridae</taxon>
        <taxon>Chroicocephalus</taxon>
    </lineage>
</organism>
<protein>
    <submittedName>
        <fullName evidence="3">NKL protein</fullName>
    </submittedName>
</protein>
<dbReference type="SMART" id="SM00741">
    <property type="entry name" value="SapB"/>
    <property type="match status" value="1"/>
</dbReference>
<evidence type="ECO:0000256" key="1">
    <source>
        <dbReference type="ARBA" id="ARBA00023157"/>
    </source>
</evidence>
<keyword evidence="4" id="KW-1185">Reference proteome</keyword>
<reference evidence="3 4" key="1">
    <citation type="submission" date="2019-09" db="EMBL/GenBank/DDBJ databases">
        <title>Bird 10,000 Genomes (B10K) Project - Family phase.</title>
        <authorList>
            <person name="Zhang G."/>
        </authorList>
    </citation>
    <scope>NUCLEOTIDE SEQUENCE [LARGE SCALE GENOMIC DNA]</scope>
    <source>
        <strain evidence="3">B10K-DU-021-33</strain>
        <tissue evidence="3">Mixed tissue sample</tissue>
    </source>
</reference>
<dbReference type="PANTHER" id="PTHR15541:SF2">
    <property type="entry name" value="GRANULYSIN"/>
    <property type="match status" value="1"/>
</dbReference>
<feature type="domain" description="Saposin B-type" evidence="2">
    <location>
        <begin position="7"/>
        <end position="86"/>
    </location>
</feature>
<dbReference type="Gene3D" id="1.10.225.10">
    <property type="entry name" value="Saposin-like"/>
    <property type="match status" value="1"/>
</dbReference>
<proteinExistence type="predicted"/>
<comment type="caution">
    <text evidence="3">The sequence shown here is derived from an EMBL/GenBank/DDBJ whole genome shotgun (WGS) entry which is preliminary data.</text>
</comment>
<feature type="non-terminal residue" evidence="3">
    <location>
        <position position="1"/>
    </location>
</feature>
<sequence>DVLGPGRGKKCSLCTKILQQIKAMAGDDPDEAAVEKVLGKACRALGRRLSRVCKWLVKKYREEISEALQNGDQPEDTCAAIGVCKA</sequence>
<dbReference type="InterPro" id="IPR011001">
    <property type="entry name" value="Saposin-like"/>
</dbReference>
<feature type="non-terminal residue" evidence="3">
    <location>
        <position position="86"/>
    </location>
</feature>
<dbReference type="InterPro" id="IPR008139">
    <property type="entry name" value="SaposinB_dom"/>
</dbReference>
<evidence type="ECO:0000313" key="3">
    <source>
        <dbReference type="EMBL" id="NWT48509.1"/>
    </source>
</evidence>
<name>A0A7K5NZV0_CHRMC</name>
<accession>A0A7K5NZV0</accession>
<evidence type="ECO:0000313" key="4">
    <source>
        <dbReference type="Proteomes" id="UP000524558"/>
    </source>
</evidence>
<dbReference type="PANTHER" id="PTHR15541">
    <property type="entry name" value="GRANULYSIN RELATED"/>
    <property type="match status" value="1"/>
</dbReference>
<dbReference type="SUPFAM" id="SSF47862">
    <property type="entry name" value="Saposin"/>
    <property type="match status" value="1"/>
</dbReference>
<dbReference type="EMBL" id="VYZF01004485">
    <property type="protein sequence ID" value="NWT48509.1"/>
    <property type="molecule type" value="Genomic_DNA"/>
</dbReference>
<dbReference type="GO" id="GO:0061844">
    <property type="term" value="P:antimicrobial humoral immune response mediated by antimicrobial peptide"/>
    <property type="evidence" value="ECO:0007669"/>
    <property type="project" value="TreeGrafter"/>
</dbReference>
<dbReference type="GO" id="GO:0031640">
    <property type="term" value="P:killing of cells of another organism"/>
    <property type="evidence" value="ECO:0007669"/>
    <property type="project" value="TreeGrafter"/>
</dbReference>
<dbReference type="InterPro" id="IPR038847">
    <property type="entry name" value="Granulysin-like"/>
</dbReference>
<gene>
    <name evidence="3" type="primary">Nkl</name>
    <name evidence="3" type="ORF">CHRMAC_R03607</name>
</gene>
<dbReference type="Proteomes" id="UP000524558">
    <property type="component" value="Unassembled WGS sequence"/>
</dbReference>
<dbReference type="GO" id="GO:0042742">
    <property type="term" value="P:defense response to bacterium"/>
    <property type="evidence" value="ECO:0007669"/>
    <property type="project" value="InterPro"/>
</dbReference>
<keyword evidence="1" id="KW-1015">Disulfide bond</keyword>